<proteinExistence type="predicted"/>
<reference evidence="1" key="1">
    <citation type="journal article" date="2020" name="Stud. Mycol.">
        <title>101 Dothideomycetes genomes: a test case for predicting lifestyles and emergence of pathogens.</title>
        <authorList>
            <person name="Haridas S."/>
            <person name="Albert R."/>
            <person name="Binder M."/>
            <person name="Bloem J."/>
            <person name="Labutti K."/>
            <person name="Salamov A."/>
            <person name="Andreopoulos B."/>
            <person name="Baker S."/>
            <person name="Barry K."/>
            <person name="Bills G."/>
            <person name="Bluhm B."/>
            <person name="Cannon C."/>
            <person name="Castanera R."/>
            <person name="Culley D."/>
            <person name="Daum C."/>
            <person name="Ezra D."/>
            <person name="Gonzalez J."/>
            <person name="Henrissat B."/>
            <person name="Kuo A."/>
            <person name="Liang C."/>
            <person name="Lipzen A."/>
            <person name="Lutzoni F."/>
            <person name="Magnuson J."/>
            <person name="Mondo S."/>
            <person name="Nolan M."/>
            <person name="Ohm R."/>
            <person name="Pangilinan J."/>
            <person name="Park H.-J."/>
            <person name="Ramirez L."/>
            <person name="Alfaro M."/>
            <person name="Sun H."/>
            <person name="Tritt A."/>
            <person name="Yoshinaga Y."/>
            <person name="Zwiers L.-H."/>
            <person name="Turgeon B."/>
            <person name="Goodwin S."/>
            <person name="Spatafora J."/>
            <person name="Crous P."/>
            <person name="Grigoriev I."/>
        </authorList>
    </citation>
    <scope>NUCLEOTIDE SEQUENCE</scope>
    <source>
        <strain evidence="1">ATCC 200398</strain>
    </source>
</reference>
<evidence type="ECO:0000313" key="1">
    <source>
        <dbReference type="EMBL" id="KAF2475109.1"/>
    </source>
</evidence>
<dbReference type="EMBL" id="MU003496">
    <property type="protein sequence ID" value="KAF2475109.1"/>
    <property type="molecule type" value="Genomic_DNA"/>
</dbReference>
<accession>A0ACB6R772</accession>
<gene>
    <name evidence="1" type="ORF">BDR25DRAFT_99983</name>
</gene>
<name>A0ACB6R772_9PLEO</name>
<keyword evidence="2" id="KW-1185">Reference proteome</keyword>
<organism evidence="1 2">
    <name type="scientific">Lindgomyces ingoldianus</name>
    <dbReference type="NCBI Taxonomy" id="673940"/>
    <lineage>
        <taxon>Eukaryota</taxon>
        <taxon>Fungi</taxon>
        <taxon>Dikarya</taxon>
        <taxon>Ascomycota</taxon>
        <taxon>Pezizomycotina</taxon>
        <taxon>Dothideomycetes</taxon>
        <taxon>Pleosporomycetidae</taxon>
        <taxon>Pleosporales</taxon>
        <taxon>Lindgomycetaceae</taxon>
        <taxon>Lindgomyces</taxon>
    </lineage>
</organism>
<dbReference type="Proteomes" id="UP000799755">
    <property type="component" value="Unassembled WGS sequence"/>
</dbReference>
<protein>
    <submittedName>
        <fullName evidence="1">Uncharacterized protein</fullName>
    </submittedName>
</protein>
<sequence>MGLSTGTLQGWNENNLARALEVISKEINHDSTHFLLEFIQNADDNSYSRGVAPALEITYHRNYLRVDCNETGFTENNVDAICSIGNSTKARSNSTNTVGEKGIGFKSVFKVADRVYIASNSYQFMFDRHETLGMIAPKWASLPIERKQGYTTFVLEYSPEYDKSALRSELQNLDPRILLFLHKLRNLTVRFANPGEGNERILQREDSGAPLWMSNWRTVALNVNYETSVYAVMDHIATCLPADAKRANATQSQVILAFPIHVNDTSWTPKIEPQQVYAFLPIRDYGFEFLIHADLILNAGREDIAGHSDWNKALRDASLTALVKAASDLAHGPMPHTWFRYLPTRIQETGFFRGYAVELMQKLSVEPLLKSHATTFERPENLTYVPDAYQQDPGEGSFPLMLRCDNQATFLASQYDAKDLDKLRPLGVVVMDLASFSQELGRYVRDSASDFRNRSSAWHSRLAQVLAANFYSTLIQKDIHGMRLIPLRDGQWVSGSSGKLYFSGDQQGLAIPDGLQFRVIDPGAEDDDNRAHLFKLLGVTQLSIYKVCDAIIEIQDQVFFLPSARELLSQALFLYSVNYRSDKLRNICLVAEDGECIRAGKLYADISIRQVTEEERAVVEYPARFFHERVTGCRSFKFLHHSFLHPEAVEDQQQWHRYLLYNLQVAYAPRLALLTGNEPSQFSLHDDFNQIVRGSPATTWLSLIRNNWRLYCEWLENDETESEDSRANRNRGRLRDQLAAVEVQDINGNLHPLKDTFLPLSNLVNRYHGVVPFLDISNPDDPIWQTTLRPFGVGTADDLQFYLRVLQNAKSRRISAARITDILTQVQARAADDELQVRTTFRDQALVCVPQADGLHNWTVSTKVVWKGPKCLRKFPALAEVYPQLVQLFCNTLGLKDAEIEHLVNEISEIRASDQLPYITELFSELEKMIKDETPEYELGRLTPRAVLPVQDGYMVASSAFRLVSPNAGSQWYIPDRPHLESSFRGKVPLLAFPASEVSKLKRLIKLLHLESRKLGNCVTGTARTEGRILPFREWTDSLRAKADCILRLVPDTTLNRRRIFQQLREVEVFTAPKVVQHWSIWLNGAETVGEPQDGRVALTANDDGLKIYFSESSFGTARCRWEFAELIADFCGISNDPDSRNNSKSLLLLILNEGQVGEINEILDTNSIPPLLSDHDLEDAENEPREGRHRRSNQSSGGRGRFNPFAHLPDELRNRIRVFAAGDPIPIGRSLSGQNRAGSEDFNFPDLDNVRVFGFGNRGPFRRRSPDYTMFTRDRQHASAGEVIVSNALKQILCSRNSRGEITREWYEPTKHWTSIHRIHSGHPAYTSPNELTASFTIPHTSTCLASTLLTQYLYLVQNFSPAQEWLLEPPNFHIEVKTTTGGLASDFVFSNEEFERARKYMAASSERPRDVVVLVRVWNVGGEAPRVDFLPDIWGQLECGSLSLRGAPELRVKVRAEGTA</sequence>
<comment type="caution">
    <text evidence="1">The sequence shown here is derived from an EMBL/GenBank/DDBJ whole genome shotgun (WGS) entry which is preliminary data.</text>
</comment>
<evidence type="ECO:0000313" key="2">
    <source>
        <dbReference type="Proteomes" id="UP000799755"/>
    </source>
</evidence>